<evidence type="ECO:0000259" key="4">
    <source>
        <dbReference type="SMART" id="SM00345"/>
    </source>
</evidence>
<feature type="domain" description="HTH gntR-type" evidence="4">
    <location>
        <begin position="9"/>
        <end position="66"/>
    </location>
</feature>
<dbReference type="EMBL" id="QEKH01000005">
    <property type="protein sequence ID" value="PVY44746.1"/>
    <property type="molecule type" value="Genomic_DNA"/>
</dbReference>
<gene>
    <name evidence="5" type="ORF">C8D82_10575</name>
</gene>
<dbReference type="GO" id="GO:0000976">
    <property type="term" value="F:transcription cis-regulatory region binding"/>
    <property type="evidence" value="ECO:0007669"/>
    <property type="project" value="TreeGrafter"/>
</dbReference>
<dbReference type="RefSeq" id="WP_116883071.1">
    <property type="nucleotide sequence ID" value="NZ_CABMMC010000083.1"/>
</dbReference>
<dbReference type="GeneID" id="78294394"/>
<evidence type="ECO:0000256" key="3">
    <source>
        <dbReference type="ARBA" id="ARBA00023163"/>
    </source>
</evidence>
<protein>
    <submittedName>
        <fullName evidence="5">DNA-binding LacI/PurR family transcriptional regulator</fullName>
    </submittedName>
</protein>
<evidence type="ECO:0000313" key="6">
    <source>
        <dbReference type="Proteomes" id="UP000245959"/>
    </source>
</evidence>
<dbReference type="OrthoDB" id="9799482at2"/>
<dbReference type="Gene3D" id="3.40.50.2300">
    <property type="match status" value="2"/>
</dbReference>
<dbReference type="PANTHER" id="PTHR30146">
    <property type="entry name" value="LACI-RELATED TRANSCRIPTIONAL REPRESSOR"/>
    <property type="match status" value="1"/>
</dbReference>
<dbReference type="Pfam" id="PF00392">
    <property type="entry name" value="GntR"/>
    <property type="match status" value="1"/>
</dbReference>
<keyword evidence="2 5" id="KW-0238">DNA-binding</keyword>
<sequence>MPDIKYTQLCMELEERLLDGAYSGKLPGVHKLAAEFNTSPVTMGKALKLLERRGYIAILDRRGAFVTLRNRNRPCRRLICLVNSLGHPGPEDFMYRTTLDTVEKAGYRLLVLGAGSLDILRNEDFLTAINVDGYVFSNSVLDLEIARNLQLNGIPFVSVNQINEPSTVNLVEFDHVNSRPVLYRHLYGLGHRRIAEIIPANRLGFWTEHFRDIYRDFMTAHRIFDPSYYVGYDRLLPERGAPDEAAALERFNLDCIDRLLNLPAPPTAIVVNDLRTGEKLRQVLAERKLRVPHDISVALVTSWDSEVPCDPFYTRLIGDCLERQRAACELLIRQLEQPAPSVKLRWLDMKFQPGAATGPASMQ</sequence>
<evidence type="ECO:0000256" key="2">
    <source>
        <dbReference type="ARBA" id="ARBA00023125"/>
    </source>
</evidence>
<dbReference type="SMART" id="SM00345">
    <property type="entry name" value="HTH_GNTR"/>
    <property type="match status" value="1"/>
</dbReference>
<dbReference type="Proteomes" id="UP000245959">
    <property type="component" value="Unassembled WGS sequence"/>
</dbReference>
<dbReference type="Gene3D" id="1.10.10.10">
    <property type="entry name" value="Winged helix-like DNA-binding domain superfamily/Winged helix DNA-binding domain"/>
    <property type="match status" value="1"/>
</dbReference>
<dbReference type="GO" id="GO:0003700">
    <property type="term" value="F:DNA-binding transcription factor activity"/>
    <property type="evidence" value="ECO:0007669"/>
    <property type="project" value="InterPro"/>
</dbReference>
<accession>A0A2U1B7T4</accession>
<dbReference type="AlphaFoldDB" id="A0A2U1B7T4"/>
<dbReference type="SUPFAM" id="SSF53822">
    <property type="entry name" value="Periplasmic binding protein-like I"/>
    <property type="match status" value="1"/>
</dbReference>
<dbReference type="Pfam" id="PF13377">
    <property type="entry name" value="Peripla_BP_3"/>
    <property type="match status" value="1"/>
</dbReference>
<keyword evidence="6" id="KW-1185">Reference proteome</keyword>
<name>A0A2U1B7T4_9BACT</name>
<reference evidence="5 6" key="1">
    <citation type="submission" date="2018-04" db="EMBL/GenBank/DDBJ databases">
        <title>Genomic Encyclopedia of Type Strains, Phase IV (KMG-IV): sequencing the most valuable type-strain genomes for metagenomic binning, comparative biology and taxonomic classification.</title>
        <authorList>
            <person name="Goeker M."/>
        </authorList>
    </citation>
    <scope>NUCLEOTIDE SEQUENCE [LARGE SCALE GENOMIC DNA]</scope>
    <source>
        <strain evidence="5 6">DSM 14823</strain>
    </source>
</reference>
<dbReference type="PANTHER" id="PTHR30146:SF109">
    <property type="entry name" value="HTH-TYPE TRANSCRIPTIONAL REGULATOR GALS"/>
    <property type="match status" value="1"/>
</dbReference>
<evidence type="ECO:0000313" key="5">
    <source>
        <dbReference type="EMBL" id="PVY44746.1"/>
    </source>
</evidence>
<dbReference type="InterPro" id="IPR000524">
    <property type="entry name" value="Tscrpt_reg_HTH_GntR"/>
</dbReference>
<dbReference type="InterPro" id="IPR036390">
    <property type="entry name" value="WH_DNA-bd_sf"/>
</dbReference>
<dbReference type="InterPro" id="IPR036388">
    <property type="entry name" value="WH-like_DNA-bd_sf"/>
</dbReference>
<dbReference type="InterPro" id="IPR028082">
    <property type="entry name" value="Peripla_BP_I"/>
</dbReference>
<keyword evidence="3" id="KW-0804">Transcription</keyword>
<keyword evidence="1" id="KW-0805">Transcription regulation</keyword>
<organism evidence="5 6">
    <name type="scientific">Victivallis vadensis</name>
    <dbReference type="NCBI Taxonomy" id="172901"/>
    <lineage>
        <taxon>Bacteria</taxon>
        <taxon>Pseudomonadati</taxon>
        <taxon>Lentisphaerota</taxon>
        <taxon>Lentisphaeria</taxon>
        <taxon>Victivallales</taxon>
        <taxon>Victivallaceae</taxon>
        <taxon>Victivallis</taxon>
    </lineage>
</organism>
<evidence type="ECO:0000256" key="1">
    <source>
        <dbReference type="ARBA" id="ARBA00023015"/>
    </source>
</evidence>
<proteinExistence type="predicted"/>
<dbReference type="SUPFAM" id="SSF46785">
    <property type="entry name" value="Winged helix' DNA-binding domain"/>
    <property type="match status" value="1"/>
</dbReference>
<comment type="caution">
    <text evidence="5">The sequence shown here is derived from an EMBL/GenBank/DDBJ whole genome shotgun (WGS) entry which is preliminary data.</text>
</comment>
<dbReference type="InterPro" id="IPR046335">
    <property type="entry name" value="LacI/GalR-like_sensor"/>
</dbReference>